<evidence type="ECO:0000256" key="3">
    <source>
        <dbReference type="ARBA" id="ARBA00022452"/>
    </source>
</evidence>
<dbReference type="SUPFAM" id="SSF56935">
    <property type="entry name" value="Porins"/>
    <property type="match status" value="1"/>
</dbReference>
<dbReference type="PROSITE" id="PS52016">
    <property type="entry name" value="TONB_DEPENDENT_REC_3"/>
    <property type="match status" value="1"/>
</dbReference>
<comment type="similarity">
    <text evidence="10 11">Belongs to the TonB-dependent receptor family.</text>
</comment>
<comment type="subcellular location">
    <subcellularLocation>
        <location evidence="1 10">Cell outer membrane</location>
        <topology evidence="1 10">Multi-pass membrane protein</topology>
    </subcellularLocation>
</comment>
<dbReference type="OrthoDB" id="9760494at2"/>
<dbReference type="Proteomes" id="UP000284202">
    <property type="component" value="Unassembled WGS sequence"/>
</dbReference>
<keyword evidence="3 10" id="KW-1134">Transmembrane beta strand</keyword>
<keyword evidence="16" id="KW-1185">Reference proteome</keyword>
<evidence type="ECO:0000256" key="5">
    <source>
        <dbReference type="ARBA" id="ARBA00022729"/>
    </source>
</evidence>
<evidence type="ECO:0000256" key="1">
    <source>
        <dbReference type="ARBA" id="ARBA00004571"/>
    </source>
</evidence>
<feature type="chain" id="PRO_5019205388" evidence="12">
    <location>
        <begin position="29"/>
        <end position="722"/>
    </location>
</feature>
<name>A0A418SY18_9RHOB</name>
<evidence type="ECO:0000313" key="16">
    <source>
        <dbReference type="Proteomes" id="UP000284202"/>
    </source>
</evidence>
<evidence type="ECO:0000256" key="6">
    <source>
        <dbReference type="ARBA" id="ARBA00023077"/>
    </source>
</evidence>
<evidence type="ECO:0000259" key="14">
    <source>
        <dbReference type="Pfam" id="PF07715"/>
    </source>
</evidence>
<dbReference type="PANTHER" id="PTHR30069:SF29">
    <property type="entry name" value="HEMOGLOBIN AND HEMOGLOBIN-HAPTOGLOBIN-BINDING PROTEIN 1-RELATED"/>
    <property type="match status" value="1"/>
</dbReference>
<dbReference type="InterPro" id="IPR036942">
    <property type="entry name" value="Beta-barrel_TonB_sf"/>
</dbReference>
<evidence type="ECO:0000256" key="4">
    <source>
        <dbReference type="ARBA" id="ARBA00022692"/>
    </source>
</evidence>
<evidence type="ECO:0000256" key="2">
    <source>
        <dbReference type="ARBA" id="ARBA00022448"/>
    </source>
</evidence>
<evidence type="ECO:0000313" key="15">
    <source>
        <dbReference type="EMBL" id="RJE85859.1"/>
    </source>
</evidence>
<dbReference type="Pfam" id="PF07715">
    <property type="entry name" value="Plug"/>
    <property type="match status" value="1"/>
</dbReference>
<comment type="caution">
    <text evidence="15">The sequence shown here is derived from an EMBL/GenBank/DDBJ whole genome shotgun (WGS) entry which is preliminary data.</text>
</comment>
<evidence type="ECO:0000259" key="13">
    <source>
        <dbReference type="Pfam" id="PF00593"/>
    </source>
</evidence>
<dbReference type="Gene3D" id="2.40.170.20">
    <property type="entry name" value="TonB-dependent receptor, beta-barrel domain"/>
    <property type="match status" value="1"/>
</dbReference>
<feature type="signal peptide" evidence="12">
    <location>
        <begin position="1"/>
        <end position="28"/>
    </location>
</feature>
<evidence type="ECO:0000256" key="8">
    <source>
        <dbReference type="ARBA" id="ARBA00023170"/>
    </source>
</evidence>
<keyword evidence="5 12" id="KW-0732">Signal</keyword>
<dbReference type="CDD" id="cd01347">
    <property type="entry name" value="ligand_gated_channel"/>
    <property type="match status" value="1"/>
</dbReference>
<dbReference type="AlphaFoldDB" id="A0A418SY18"/>
<evidence type="ECO:0000256" key="12">
    <source>
        <dbReference type="SAM" id="SignalP"/>
    </source>
</evidence>
<dbReference type="GO" id="GO:0009279">
    <property type="term" value="C:cell outer membrane"/>
    <property type="evidence" value="ECO:0007669"/>
    <property type="project" value="UniProtKB-SubCell"/>
</dbReference>
<dbReference type="EMBL" id="QZCG01000005">
    <property type="protein sequence ID" value="RJE85859.1"/>
    <property type="molecule type" value="Genomic_DNA"/>
</dbReference>
<dbReference type="InterPro" id="IPR039426">
    <property type="entry name" value="TonB-dep_rcpt-like"/>
</dbReference>
<organism evidence="15 16">
    <name type="scientific">Paracoccus onubensis</name>
    <dbReference type="NCBI Taxonomy" id="1675788"/>
    <lineage>
        <taxon>Bacteria</taxon>
        <taxon>Pseudomonadati</taxon>
        <taxon>Pseudomonadota</taxon>
        <taxon>Alphaproteobacteria</taxon>
        <taxon>Rhodobacterales</taxon>
        <taxon>Paracoccaceae</taxon>
        <taxon>Paracoccus</taxon>
    </lineage>
</organism>
<proteinExistence type="inferred from homology"/>
<feature type="domain" description="TonB-dependent receptor-like beta-barrel" evidence="13">
    <location>
        <begin position="272"/>
        <end position="625"/>
    </location>
</feature>
<dbReference type="Pfam" id="PF00593">
    <property type="entry name" value="TonB_dep_Rec_b-barrel"/>
    <property type="match status" value="1"/>
</dbReference>
<dbReference type="GO" id="GO:0015344">
    <property type="term" value="F:siderophore uptake transmembrane transporter activity"/>
    <property type="evidence" value="ECO:0007669"/>
    <property type="project" value="TreeGrafter"/>
</dbReference>
<dbReference type="Gene3D" id="2.170.130.10">
    <property type="entry name" value="TonB-dependent receptor, plug domain"/>
    <property type="match status" value="1"/>
</dbReference>
<dbReference type="InterPro" id="IPR000531">
    <property type="entry name" value="Beta-barrel_TonB"/>
</dbReference>
<accession>A0A418SY18</accession>
<dbReference type="InterPro" id="IPR012910">
    <property type="entry name" value="Plug_dom"/>
</dbReference>
<keyword evidence="4 10" id="KW-0812">Transmembrane</keyword>
<dbReference type="GO" id="GO:0044718">
    <property type="term" value="P:siderophore transmembrane transport"/>
    <property type="evidence" value="ECO:0007669"/>
    <property type="project" value="TreeGrafter"/>
</dbReference>
<feature type="domain" description="TonB-dependent receptor plug" evidence="14">
    <location>
        <begin position="58"/>
        <end position="166"/>
    </location>
</feature>
<dbReference type="PANTHER" id="PTHR30069">
    <property type="entry name" value="TONB-DEPENDENT OUTER MEMBRANE RECEPTOR"/>
    <property type="match status" value="1"/>
</dbReference>
<sequence length="722" mass="79878">MSAEPRRLAMLRATTALMAALSFSQAHSQQVDAGQDEQSPVILAPITLLADRQGTDPDEVPASVSIIDGTEIGERGLDDMQKLVRYTPGVEVSRQTSATDPFNTFGGFTIRGVGGNRVQMLVDGSRVPERITDGTRDYLDLSFTRQVEIAKGPASVLWGADALGGVVAVETIDPDDLLQGRDFGGTARMSHDTLNNSSSIAGAFAQRMGKDLSVMLGVSRTDAHEAELSNARDDGGIYGCPRNVDYGATTCGELNPADIQATRLLGKAVWERGDEHRLEFSVEWLKRDTAVEYNNTLGPVYSTVTGLPTGEVNHNYHREKDLYRKRFALEHIWKPESRFVDEIKTTLAFSPNGYDRHGRKWSTSATGDQLITDDYLSYEEDYLELDIQATSRFETGAAHHTVTWGFDGDRARIDYSRLDVVNNLTTGAVTESPAGGFNFANADIRRADIYVQDSISLLDGALEITPGLRFATYRMDPRPNADYQVIEGSEPRMREDETLLKSLGALYRFGDGWQIWGHYGEGFKMPTAQQLYTSVPGAFFDLIPAPDLEPEKVKSIEAGLRRETERGFFGITAFSADYDNFIEEFYNPPGTTDYTYRNLSSVHIWGLELEGRYEISDTLRLMASSLAVVCRGGFGRTAPDHDGLRDVSRPCQSDIGRMGRRRPDRRRIPVACGLGQRLGVPGRTLYAAVSFLPGYADSHDRSERQKRSRALGWCIGLGRHIG</sequence>
<keyword evidence="9 10" id="KW-0998">Cell outer membrane</keyword>
<protein>
    <submittedName>
        <fullName evidence="15">TonB-dependent receptor</fullName>
    </submittedName>
</protein>
<keyword evidence="6 11" id="KW-0798">TonB box</keyword>
<evidence type="ECO:0000256" key="7">
    <source>
        <dbReference type="ARBA" id="ARBA00023136"/>
    </source>
</evidence>
<dbReference type="InterPro" id="IPR037066">
    <property type="entry name" value="Plug_dom_sf"/>
</dbReference>
<evidence type="ECO:0000256" key="9">
    <source>
        <dbReference type="ARBA" id="ARBA00023237"/>
    </source>
</evidence>
<evidence type="ECO:0000256" key="11">
    <source>
        <dbReference type="RuleBase" id="RU003357"/>
    </source>
</evidence>
<keyword evidence="2 10" id="KW-0813">Transport</keyword>
<keyword evidence="7 10" id="KW-0472">Membrane</keyword>
<keyword evidence="8 15" id="KW-0675">Receptor</keyword>
<reference evidence="16" key="1">
    <citation type="submission" date="2018-09" db="EMBL/GenBank/DDBJ databases">
        <title>Acidovorax cavernicola nov. sp. isolated from Gruta de las Maravillas (Aracena, Spain).</title>
        <authorList>
            <person name="Jurado V."/>
            <person name="Gutierrez-Patricio S."/>
            <person name="Gonzalez-Pimentel J.L."/>
            <person name="Miller A.Z."/>
            <person name="Laiz L."/>
            <person name="Saiz-Jimenez C."/>
        </authorList>
    </citation>
    <scope>NUCLEOTIDE SEQUENCE [LARGE SCALE GENOMIC DNA]</scope>
    <source>
        <strain evidence="16">1011MAR3C25</strain>
    </source>
</reference>
<gene>
    <name evidence="15" type="ORF">D3P04_08905</name>
</gene>
<evidence type="ECO:0000256" key="10">
    <source>
        <dbReference type="PROSITE-ProRule" id="PRU01360"/>
    </source>
</evidence>